<feature type="region of interest" description="Disordered" evidence="1">
    <location>
        <begin position="563"/>
        <end position="585"/>
    </location>
</feature>
<name>A0ABQ9GXG9_9NEOP</name>
<accession>A0ABQ9GXG9</accession>
<feature type="region of interest" description="Disordered" evidence="1">
    <location>
        <begin position="183"/>
        <end position="209"/>
    </location>
</feature>
<organism evidence="2 3">
    <name type="scientific">Dryococelus australis</name>
    <dbReference type="NCBI Taxonomy" id="614101"/>
    <lineage>
        <taxon>Eukaryota</taxon>
        <taxon>Metazoa</taxon>
        <taxon>Ecdysozoa</taxon>
        <taxon>Arthropoda</taxon>
        <taxon>Hexapoda</taxon>
        <taxon>Insecta</taxon>
        <taxon>Pterygota</taxon>
        <taxon>Neoptera</taxon>
        <taxon>Polyneoptera</taxon>
        <taxon>Phasmatodea</taxon>
        <taxon>Verophasmatodea</taxon>
        <taxon>Anareolatae</taxon>
        <taxon>Phasmatidae</taxon>
        <taxon>Eurycanthinae</taxon>
        <taxon>Dryococelus</taxon>
    </lineage>
</organism>
<reference evidence="2 3" key="1">
    <citation type="submission" date="2023-02" db="EMBL/GenBank/DDBJ databases">
        <title>LHISI_Scaffold_Assembly.</title>
        <authorList>
            <person name="Stuart O.P."/>
            <person name="Cleave R."/>
            <person name="Magrath M.J.L."/>
            <person name="Mikheyev A.S."/>
        </authorList>
    </citation>
    <scope>NUCLEOTIDE SEQUENCE [LARGE SCALE GENOMIC DNA]</scope>
    <source>
        <strain evidence="2">Daus_M_001</strain>
        <tissue evidence="2">Leg muscle</tissue>
    </source>
</reference>
<feature type="region of interest" description="Disordered" evidence="1">
    <location>
        <begin position="419"/>
        <end position="444"/>
    </location>
</feature>
<sequence length="748" mass="82007">MTAYNCNGSVHECRSGTEYDYRDHYMLVIMGCGQWTDDERLFCRHGEVVVVVVGKLCLVCIYHARKDGDRSLRFTLPTRSRRRQRDLLAAYGYSLLHQSRLLASYQGEPGSIPGRFTPGFSQVIIVPDDAASRRIFSGISSAYFPAAIYSHLISPSSALKTSFSLIATTVPASQVLDRWLAPDTTSSVQQPERARGPIAAGGPANAPQVSLPPRAPACALTSPTLAATLSPPCGKLRDSRTVRFLLKAFQLTARLTPRQQGLIPAGSLLGFSHAGIVMDDASGRQVFSGISSFPPSLHPGAAPYSPRFNLIGSQNIVVKSRPNLFTHLLTTTNTCQCSRKSLSRNLFREISLPLTTKNQLPHLHIGVIGHQSPGLAGDAQERRMVRPRRDSPAVYKTSPPGKILRPDAALHKSGAMAARGHLGSRRLQGDSRRRAPGQRSRFDSSHCHLRGGLLVDVDAICKGRRAVRLRSPGAARDTRPRKYPGRGCGFPWWSEGWCARVLRERGGAQRYRQLIAIKTPARFPHQDGNTARLARRSDEALGVRVSVARIAPSLLDLERAERSSIRTQGRGKQEIPEKTPPTSGIVRHDAHLRKSGKWPCRRLNPVGRVPAIIQARWRSGISLDPHREEPGFDSRSGDTELCFPWFPLQRAVLLMTSLLARRHATVACCLTRKGVATCGVLDIDRQTCHRGSGGGQLAVTCEVITAPPPPANSFFHHPPSLRGWGEGPLQGSHGRRAEQSGIQKRLHP</sequence>
<proteinExistence type="predicted"/>
<comment type="caution">
    <text evidence="2">The sequence shown here is derived from an EMBL/GenBank/DDBJ whole genome shotgun (WGS) entry which is preliminary data.</text>
</comment>
<keyword evidence="3" id="KW-1185">Reference proteome</keyword>
<feature type="compositionally biased region" description="Low complexity" evidence="1">
    <location>
        <begin position="196"/>
        <end position="207"/>
    </location>
</feature>
<dbReference type="Proteomes" id="UP001159363">
    <property type="component" value="Chromosome 7"/>
</dbReference>
<feature type="region of interest" description="Disordered" evidence="1">
    <location>
        <begin position="712"/>
        <end position="748"/>
    </location>
</feature>
<evidence type="ECO:0000313" key="3">
    <source>
        <dbReference type="Proteomes" id="UP001159363"/>
    </source>
</evidence>
<feature type="compositionally biased region" description="Basic and acidic residues" evidence="1">
    <location>
        <begin position="379"/>
        <end position="391"/>
    </location>
</feature>
<dbReference type="EMBL" id="JARBHB010000008">
    <property type="protein sequence ID" value="KAJ8876725.1"/>
    <property type="molecule type" value="Genomic_DNA"/>
</dbReference>
<feature type="region of interest" description="Disordered" evidence="1">
    <location>
        <begin position="371"/>
        <end position="405"/>
    </location>
</feature>
<gene>
    <name evidence="2" type="ORF">PR048_021172</name>
</gene>
<evidence type="ECO:0000256" key="1">
    <source>
        <dbReference type="SAM" id="MobiDB-lite"/>
    </source>
</evidence>
<protein>
    <submittedName>
        <fullName evidence="2">Uncharacterized protein</fullName>
    </submittedName>
</protein>
<evidence type="ECO:0000313" key="2">
    <source>
        <dbReference type="EMBL" id="KAJ8876725.1"/>
    </source>
</evidence>